<dbReference type="InterPro" id="IPR020988">
    <property type="entry name" value="Pept_U32_collagenase"/>
</dbReference>
<evidence type="ECO:0000313" key="3">
    <source>
        <dbReference type="EMBL" id="MEN1758903.1"/>
    </source>
</evidence>
<dbReference type="Proteomes" id="UP001407405">
    <property type="component" value="Unassembled WGS sequence"/>
</dbReference>
<dbReference type="RefSeq" id="WP_343184290.1">
    <property type="nucleotide sequence ID" value="NZ_JBCITM010000001.1"/>
</dbReference>
<organism evidence="3 4">
    <name type="scientific">Anoxynatronum sibiricum</name>
    <dbReference type="NCBI Taxonomy" id="210623"/>
    <lineage>
        <taxon>Bacteria</taxon>
        <taxon>Bacillati</taxon>
        <taxon>Bacillota</taxon>
        <taxon>Clostridia</taxon>
        <taxon>Eubacteriales</taxon>
        <taxon>Clostridiaceae</taxon>
        <taxon>Anoxynatronum</taxon>
    </lineage>
</organism>
<dbReference type="InterPro" id="IPR051454">
    <property type="entry name" value="RNA/ubiquinone_mod_enzymes"/>
</dbReference>
<keyword evidence="4" id="KW-1185">Reference proteome</keyword>
<dbReference type="PROSITE" id="PS01276">
    <property type="entry name" value="PEPTIDASE_U32"/>
    <property type="match status" value="1"/>
</dbReference>
<proteinExistence type="predicted"/>
<feature type="region of interest" description="Disordered" evidence="1">
    <location>
        <begin position="1"/>
        <end position="30"/>
    </location>
</feature>
<reference evidence="3 4" key="1">
    <citation type="submission" date="2024-04" db="EMBL/GenBank/DDBJ databases">
        <title>Genome sequencing and metabolic network reconstruction of aminoacids and betaine degradation by Anoxynatronum sibiricum.</title>
        <authorList>
            <person name="Detkova E.N."/>
            <person name="Boltjanskaja Y.V."/>
            <person name="Mardanov A.V."/>
            <person name="Kevbrin V."/>
        </authorList>
    </citation>
    <scope>NUCLEOTIDE SEQUENCE [LARGE SCALE GENOMIC DNA]</scope>
    <source>
        <strain evidence="3 4">Z-7981</strain>
    </source>
</reference>
<dbReference type="Pfam" id="PF01136">
    <property type="entry name" value="Peptidase_U32"/>
    <property type="match status" value="2"/>
</dbReference>
<dbReference type="EMBL" id="JBCITM010000001">
    <property type="protein sequence ID" value="MEN1758903.1"/>
    <property type="molecule type" value="Genomic_DNA"/>
</dbReference>
<gene>
    <name evidence="3" type="ORF">AAIG11_00325</name>
</gene>
<dbReference type="InterPro" id="IPR001539">
    <property type="entry name" value="Peptidase_U32"/>
</dbReference>
<accession>A0ABU9VPI8</accession>
<feature type="compositionally biased region" description="Basic and acidic residues" evidence="1">
    <location>
        <begin position="1"/>
        <end position="16"/>
    </location>
</feature>
<dbReference type="SUPFAM" id="SSF51412">
    <property type="entry name" value="Inosine monophosphate dehydrogenase (IMPDH)"/>
    <property type="match status" value="1"/>
</dbReference>
<name>A0ABU9VPI8_9CLOT</name>
<comment type="caution">
    <text evidence="3">The sequence shown here is derived from an EMBL/GenBank/DDBJ whole genome shotgun (WGS) entry which is preliminary data.</text>
</comment>
<evidence type="ECO:0000313" key="4">
    <source>
        <dbReference type="Proteomes" id="UP001407405"/>
    </source>
</evidence>
<dbReference type="PANTHER" id="PTHR30217">
    <property type="entry name" value="PEPTIDASE U32 FAMILY"/>
    <property type="match status" value="1"/>
</dbReference>
<evidence type="ECO:0000259" key="2">
    <source>
        <dbReference type="Pfam" id="PF12392"/>
    </source>
</evidence>
<evidence type="ECO:0000256" key="1">
    <source>
        <dbReference type="SAM" id="MobiDB-lite"/>
    </source>
</evidence>
<dbReference type="PANTHER" id="PTHR30217:SF10">
    <property type="entry name" value="23S RRNA 5-HYDROXYCYTIDINE C2501 SYNTHASE"/>
    <property type="match status" value="1"/>
</dbReference>
<sequence>MMESRTEHEKKLKRVSEQPTSEESDADFMKKSMNESLRKSDLKHSKAYEILAPAGTREALEAAVQNGANAVYLAGKSFGARKFAGNFSHEELQAAITYCHARDVSMYVTVNTLVLNHEWGLLREYLDFLYQSDVDAVILQDLGVVDYVRNTYPDLPIHCSTQMSVQTVADIQFLESLGVRRVVLGREMTLADIRRARAETGVELEVFIHGALCISVSGQCLMSSLIGGRSGNRGSCAQPCRQPYTLINRQSGDKMPSSQGDYLLSPKDLYTLDHIQQVVAAGAHSLKIEGRMKRPEYVAAAVRAYRTLLEEAASTSNDLSKTIPALAKTLTVFQRGFSGGHLMGVTGTALMSMAHPGNQGYPVGKVTSYDATLGKVTLQLSDDLHHHDEIQIRRRSESVGGRVERMELKGKVVKTCHGDQTCQVNFKHKCRRGEMVFKTYDMQLMQTLQETYHKEQLTIPVSLEATIRLGQPLTGSLSDGRHQVTTSVVVAPQKALKRAVTEADVKQQLSKMGGTPYQAVSVKVELEENLSVPMKALNELRRSLVEQLNHHRMNRYPQRRFHLLQPAVRSAGETAPTSLRHVDFSGVSSIGGMPLPALTFSTGRLDQLEALMSLQADIIYYKDPETLPQAVALAKETSFPGQLIPEIFRLTPDEDLEKYLNTISDLQLETVLIQSLGQLIPFGDFQWVGDFNLNILNDHTYAFLRHGGFQRLSLSPELNLSQIKAMKMMPENTEMLVYGGVPVMAMKHCVMAAVMDKPLHCDMCRQADYALMDRKNEVFPIVRRLHCQTEIMNSKKLLLLEDLPTLAEAGVGFFRLNFMKETPEQVKALVNLHRRGLKGEMLRADRTLLQQLKLEGVTRGHLHRGIE</sequence>
<dbReference type="Pfam" id="PF12392">
    <property type="entry name" value="DUF3656"/>
    <property type="match status" value="1"/>
</dbReference>
<protein>
    <submittedName>
        <fullName evidence="3">U32 family peptidase</fullName>
    </submittedName>
</protein>
<feature type="domain" description="Peptidase U32 collagenase" evidence="2">
    <location>
        <begin position="436"/>
        <end position="552"/>
    </location>
</feature>